<dbReference type="AlphaFoldDB" id="A0A0K0FEX0"/>
<name>A0A0K0FEX0_STRVS</name>
<keyword evidence="1" id="KW-1185">Reference proteome</keyword>
<dbReference type="WBParaSite" id="SVE_0740900.1">
    <property type="protein sequence ID" value="SVE_0740900.1"/>
    <property type="gene ID" value="SVE_0740900"/>
</dbReference>
<accession>A0A0K0FEX0</accession>
<organism evidence="1 2">
    <name type="scientific">Strongyloides venezuelensis</name>
    <name type="common">Threadworm</name>
    <dbReference type="NCBI Taxonomy" id="75913"/>
    <lineage>
        <taxon>Eukaryota</taxon>
        <taxon>Metazoa</taxon>
        <taxon>Ecdysozoa</taxon>
        <taxon>Nematoda</taxon>
        <taxon>Chromadorea</taxon>
        <taxon>Rhabditida</taxon>
        <taxon>Tylenchina</taxon>
        <taxon>Panagrolaimomorpha</taxon>
        <taxon>Strongyloidoidea</taxon>
        <taxon>Strongyloididae</taxon>
        <taxon>Strongyloides</taxon>
    </lineage>
</organism>
<protein>
    <submittedName>
        <fullName evidence="2">Transcriptional regulator</fullName>
    </submittedName>
</protein>
<reference evidence="1" key="1">
    <citation type="submission" date="2014-07" db="EMBL/GenBank/DDBJ databases">
        <authorList>
            <person name="Martin A.A"/>
            <person name="De Silva N."/>
        </authorList>
    </citation>
    <scope>NUCLEOTIDE SEQUENCE</scope>
</reference>
<dbReference type="Proteomes" id="UP000035680">
    <property type="component" value="Unassembled WGS sequence"/>
</dbReference>
<proteinExistence type="predicted"/>
<sequence>MTTKNIESEFLTARKLRGLKPLTDKNYAASKDTLSVVFLQMGKKFDDVLENKDDDKISAATCEQFYHQI</sequence>
<evidence type="ECO:0000313" key="1">
    <source>
        <dbReference type="Proteomes" id="UP000035680"/>
    </source>
</evidence>
<evidence type="ECO:0000313" key="2">
    <source>
        <dbReference type="WBParaSite" id="SVE_0740900.1"/>
    </source>
</evidence>
<reference evidence="2" key="2">
    <citation type="submission" date="2015-08" db="UniProtKB">
        <authorList>
            <consortium name="WormBaseParasite"/>
        </authorList>
    </citation>
    <scope>IDENTIFICATION</scope>
</reference>